<dbReference type="PANTHER" id="PTHR43228">
    <property type="entry name" value="TWO-COMPONENT RESPONSE REGULATOR"/>
    <property type="match status" value="1"/>
</dbReference>
<dbReference type="RefSeq" id="WP_155671815.1">
    <property type="nucleotide sequence ID" value="NZ_WOCA01000029.1"/>
</dbReference>
<sequence>MAKILIVDDAKFMRVTLTNIFEKGNHEIVGEAEDGRKAVQLYKQFQPDLVTMDITMPVMNGIDAIKEIMEFNPNAQILVCSAMGQQKVVVEAIEMGAKDFIVKPFDEQRVLETVNRILQNNSDLSTNKL</sequence>
<reference evidence="3 4" key="1">
    <citation type="submission" date="2019-11" db="EMBL/GenBank/DDBJ databases">
        <authorList>
            <person name="Li X."/>
        </authorList>
    </citation>
    <scope>NUCLEOTIDE SEQUENCE [LARGE SCALE GENOMIC DNA]</scope>
    <source>
        <strain evidence="3 4">L9</strain>
    </source>
</reference>
<dbReference type="InterPro" id="IPR052048">
    <property type="entry name" value="ST_Response_Regulator"/>
</dbReference>
<protein>
    <submittedName>
        <fullName evidence="3">Response regulator</fullName>
    </submittedName>
</protein>
<dbReference type="PROSITE" id="PS50110">
    <property type="entry name" value="RESPONSE_REGULATORY"/>
    <property type="match status" value="1"/>
</dbReference>
<evidence type="ECO:0000259" key="2">
    <source>
        <dbReference type="PROSITE" id="PS50110"/>
    </source>
</evidence>
<evidence type="ECO:0000256" key="1">
    <source>
        <dbReference type="PROSITE-ProRule" id="PRU00169"/>
    </source>
</evidence>
<proteinExistence type="predicted"/>
<dbReference type="Gene3D" id="3.40.50.2300">
    <property type="match status" value="1"/>
</dbReference>
<gene>
    <name evidence="3" type="ORF">GMD78_20500</name>
</gene>
<organism evidence="3 4">
    <name type="scientific">Ornithinibacillus caprae</name>
    <dbReference type="NCBI Taxonomy" id="2678566"/>
    <lineage>
        <taxon>Bacteria</taxon>
        <taxon>Bacillati</taxon>
        <taxon>Bacillota</taxon>
        <taxon>Bacilli</taxon>
        <taxon>Bacillales</taxon>
        <taxon>Bacillaceae</taxon>
        <taxon>Ornithinibacillus</taxon>
    </lineage>
</organism>
<dbReference type="Pfam" id="PF00072">
    <property type="entry name" value="Response_reg"/>
    <property type="match status" value="1"/>
</dbReference>
<keyword evidence="4" id="KW-1185">Reference proteome</keyword>
<accession>A0A6N8FM79</accession>
<comment type="caution">
    <text evidence="3">The sequence shown here is derived from an EMBL/GenBank/DDBJ whole genome shotgun (WGS) entry which is preliminary data.</text>
</comment>
<name>A0A6N8FM79_9BACI</name>
<feature type="modified residue" description="4-aspartylphosphate" evidence="1">
    <location>
        <position position="53"/>
    </location>
</feature>
<evidence type="ECO:0000313" key="3">
    <source>
        <dbReference type="EMBL" id="MUK90740.1"/>
    </source>
</evidence>
<dbReference type="Proteomes" id="UP000469125">
    <property type="component" value="Unassembled WGS sequence"/>
</dbReference>
<feature type="domain" description="Response regulatory" evidence="2">
    <location>
        <begin position="3"/>
        <end position="118"/>
    </location>
</feature>
<dbReference type="InterPro" id="IPR011006">
    <property type="entry name" value="CheY-like_superfamily"/>
</dbReference>
<dbReference type="EMBL" id="WOCA01000029">
    <property type="protein sequence ID" value="MUK90740.1"/>
    <property type="molecule type" value="Genomic_DNA"/>
</dbReference>
<dbReference type="CDD" id="cd17542">
    <property type="entry name" value="REC_CheY"/>
    <property type="match status" value="1"/>
</dbReference>
<dbReference type="GO" id="GO:0000160">
    <property type="term" value="P:phosphorelay signal transduction system"/>
    <property type="evidence" value="ECO:0007669"/>
    <property type="project" value="InterPro"/>
</dbReference>
<dbReference type="PANTHER" id="PTHR43228:SF1">
    <property type="entry name" value="TWO-COMPONENT RESPONSE REGULATOR ARR22"/>
    <property type="match status" value="1"/>
</dbReference>
<evidence type="ECO:0000313" key="4">
    <source>
        <dbReference type="Proteomes" id="UP000469125"/>
    </source>
</evidence>
<dbReference type="SUPFAM" id="SSF52172">
    <property type="entry name" value="CheY-like"/>
    <property type="match status" value="1"/>
</dbReference>
<dbReference type="SMART" id="SM00448">
    <property type="entry name" value="REC"/>
    <property type="match status" value="1"/>
</dbReference>
<dbReference type="AlphaFoldDB" id="A0A6N8FM79"/>
<keyword evidence="1" id="KW-0597">Phosphoprotein</keyword>
<dbReference type="InterPro" id="IPR001789">
    <property type="entry name" value="Sig_transdc_resp-reg_receiver"/>
</dbReference>